<evidence type="ECO:0000256" key="7">
    <source>
        <dbReference type="SAM" id="Phobius"/>
    </source>
</evidence>
<dbReference type="GO" id="GO:0022857">
    <property type="term" value="F:transmembrane transporter activity"/>
    <property type="evidence" value="ECO:0007669"/>
    <property type="project" value="InterPro"/>
</dbReference>
<evidence type="ECO:0000313" key="9">
    <source>
        <dbReference type="EMBL" id="KAG2220478.1"/>
    </source>
</evidence>
<sequence>MENNKLSFHQETIQINCHDVSSITTTTTHNDNDTIARKEIGITETTETTAQYITTTSTIDNNNNDNDDTKTRSVPFRKWWEFWKTEPSDVDPHTFSKTKKSFILAIIASAGAMAPISSTVYYPALTNVQYELNTTDTAVNASVSLFVFVTAVFPLMWASWSDKNGRRNIYILSFAITVVGTILCAVSVNIAMLIVFRGVSAIGASSVQSMGAGTLSDIFDSHERGRAYAWYVLGPIMGPAIGPIIGGFLTEAYGWRSTFYFSACFGFCILLLIIFFLPETFRSKEKAQSVLTEKEEEMGQEKPEPREERKHKTRFTNPLSPLRFLKLLNVSLAVLYLGILFGVYYLLNTSFAWVFANQYKLDSGIIGACYLPAAVGGMIGGNIGGRLSDAVYNRTVKKATDNQQEKNPEMRISIPILSVSALFLLGVLTGYGWSIKQNVHYSAPMVFSFFVSGAIMLPHVTLTTYLVDSHRSHGASVTSCNNLSRYIFAGVGSLTSSDLMRAMGTGILFTGCGILILLLGIPVIFVKLNPEKWSQKRKQMRV</sequence>
<evidence type="ECO:0000256" key="5">
    <source>
        <dbReference type="ARBA" id="ARBA00023136"/>
    </source>
</evidence>
<dbReference type="EMBL" id="JAEPRB010000139">
    <property type="protein sequence ID" value="KAG2220478.1"/>
    <property type="molecule type" value="Genomic_DNA"/>
</dbReference>
<dbReference type="Gene3D" id="1.20.1250.20">
    <property type="entry name" value="MFS general substrate transporter like domains"/>
    <property type="match status" value="1"/>
</dbReference>
<dbReference type="Pfam" id="PF07690">
    <property type="entry name" value="MFS_1"/>
    <property type="match status" value="1"/>
</dbReference>
<evidence type="ECO:0000256" key="4">
    <source>
        <dbReference type="ARBA" id="ARBA00022989"/>
    </source>
</evidence>
<keyword evidence="5 7" id="KW-0472">Membrane</keyword>
<keyword evidence="3 7" id="KW-0812">Transmembrane</keyword>
<accession>A0A8H7VL38</accession>
<feature type="transmembrane region" description="Helical" evidence="7">
    <location>
        <begin position="445"/>
        <end position="467"/>
    </location>
</feature>
<feature type="region of interest" description="Disordered" evidence="6">
    <location>
        <begin position="292"/>
        <end position="312"/>
    </location>
</feature>
<organism evidence="9 10">
    <name type="scientific">Circinella minor</name>
    <dbReference type="NCBI Taxonomy" id="1195481"/>
    <lineage>
        <taxon>Eukaryota</taxon>
        <taxon>Fungi</taxon>
        <taxon>Fungi incertae sedis</taxon>
        <taxon>Mucoromycota</taxon>
        <taxon>Mucoromycotina</taxon>
        <taxon>Mucoromycetes</taxon>
        <taxon>Mucorales</taxon>
        <taxon>Lichtheimiaceae</taxon>
        <taxon>Circinella</taxon>
    </lineage>
</organism>
<dbReference type="AlphaFoldDB" id="A0A8H7VL38"/>
<dbReference type="InterPro" id="IPR036259">
    <property type="entry name" value="MFS_trans_sf"/>
</dbReference>
<dbReference type="PROSITE" id="PS50850">
    <property type="entry name" value="MFS"/>
    <property type="match status" value="1"/>
</dbReference>
<dbReference type="CDD" id="cd17323">
    <property type="entry name" value="MFS_Tpo1_MDR_like"/>
    <property type="match status" value="1"/>
</dbReference>
<dbReference type="PANTHER" id="PTHR23502:SF132">
    <property type="entry name" value="POLYAMINE TRANSPORTER 2-RELATED"/>
    <property type="match status" value="1"/>
</dbReference>
<feature type="transmembrane region" description="Helical" evidence="7">
    <location>
        <begin position="137"/>
        <end position="157"/>
    </location>
</feature>
<dbReference type="SUPFAM" id="SSF103473">
    <property type="entry name" value="MFS general substrate transporter"/>
    <property type="match status" value="1"/>
</dbReference>
<keyword evidence="4 7" id="KW-1133">Transmembrane helix</keyword>
<feature type="transmembrane region" description="Helical" evidence="7">
    <location>
        <begin position="169"/>
        <end position="188"/>
    </location>
</feature>
<evidence type="ECO:0000313" key="10">
    <source>
        <dbReference type="Proteomes" id="UP000646827"/>
    </source>
</evidence>
<keyword evidence="2" id="KW-0813">Transport</keyword>
<reference evidence="9 10" key="1">
    <citation type="submission" date="2020-12" db="EMBL/GenBank/DDBJ databases">
        <title>Metabolic potential, ecology and presence of endohyphal bacteria is reflected in genomic diversity of Mucoromycotina.</title>
        <authorList>
            <person name="Muszewska A."/>
            <person name="Okrasinska A."/>
            <person name="Steczkiewicz K."/>
            <person name="Drgas O."/>
            <person name="Orlowska M."/>
            <person name="Perlinska-Lenart U."/>
            <person name="Aleksandrzak-Piekarczyk T."/>
            <person name="Szatraj K."/>
            <person name="Zielenkiewicz U."/>
            <person name="Pilsyk S."/>
            <person name="Malc E."/>
            <person name="Mieczkowski P."/>
            <person name="Kruszewska J.S."/>
            <person name="Biernat P."/>
            <person name="Pawlowska J."/>
        </authorList>
    </citation>
    <scope>NUCLEOTIDE SEQUENCE [LARGE SCALE GENOMIC DNA]</scope>
    <source>
        <strain evidence="9 10">CBS 142.35</strain>
    </source>
</reference>
<proteinExistence type="predicted"/>
<keyword evidence="10" id="KW-1185">Reference proteome</keyword>
<dbReference type="FunFam" id="1.20.1250.20:FF:000172">
    <property type="entry name" value="MFS multidrug resistance transporter"/>
    <property type="match status" value="1"/>
</dbReference>
<evidence type="ECO:0000256" key="1">
    <source>
        <dbReference type="ARBA" id="ARBA00004141"/>
    </source>
</evidence>
<name>A0A8H7VL38_9FUNG</name>
<evidence type="ECO:0000256" key="6">
    <source>
        <dbReference type="SAM" id="MobiDB-lite"/>
    </source>
</evidence>
<feature type="transmembrane region" description="Helical" evidence="7">
    <location>
        <begin position="327"/>
        <end position="347"/>
    </location>
</feature>
<dbReference type="InterPro" id="IPR020846">
    <property type="entry name" value="MFS_dom"/>
</dbReference>
<feature type="domain" description="Major facilitator superfamily (MFS) profile" evidence="8">
    <location>
        <begin position="103"/>
        <end position="531"/>
    </location>
</feature>
<feature type="transmembrane region" description="Helical" evidence="7">
    <location>
        <begin position="227"/>
        <end position="246"/>
    </location>
</feature>
<feature type="transmembrane region" description="Helical" evidence="7">
    <location>
        <begin position="102"/>
        <end position="125"/>
    </location>
</feature>
<dbReference type="Proteomes" id="UP000646827">
    <property type="component" value="Unassembled WGS sequence"/>
</dbReference>
<dbReference type="PANTHER" id="PTHR23502">
    <property type="entry name" value="MAJOR FACILITATOR SUPERFAMILY"/>
    <property type="match status" value="1"/>
</dbReference>
<feature type="compositionally biased region" description="Basic and acidic residues" evidence="6">
    <location>
        <begin position="297"/>
        <end position="310"/>
    </location>
</feature>
<feature type="transmembrane region" description="Helical" evidence="7">
    <location>
        <begin position="258"/>
        <end position="277"/>
    </location>
</feature>
<feature type="transmembrane region" description="Helical" evidence="7">
    <location>
        <begin position="507"/>
        <end position="528"/>
    </location>
</feature>
<comment type="subcellular location">
    <subcellularLocation>
        <location evidence="1">Membrane</location>
        <topology evidence="1">Multi-pass membrane protein</topology>
    </subcellularLocation>
</comment>
<feature type="transmembrane region" description="Helical" evidence="7">
    <location>
        <begin position="412"/>
        <end position="433"/>
    </location>
</feature>
<evidence type="ECO:0000259" key="8">
    <source>
        <dbReference type="PROSITE" id="PS50850"/>
    </source>
</evidence>
<dbReference type="GO" id="GO:0005886">
    <property type="term" value="C:plasma membrane"/>
    <property type="evidence" value="ECO:0007669"/>
    <property type="project" value="TreeGrafter"/>
</dbReference>
<dbReference type="OrthoDB" id="440553at2759"/>
<comment type="caution">
    <text evidence="9">The sequence shown here is derived from an EMBL/GenBank/DDBJ whole genome shotgun (WGS) entry which is preliminary data.</text>
</comment>
<gene>
    <name evidence="9" type="ORF">INT45_011482</name>
</gene>
<dbReference type="InterPro" id="IPR011701">
    <property type="entry name" value="MFS"/>
</dbReference>
<evidence type="ECO:0000256" key="2">
    <source>
        <dbReference type="ARBA" id="ARBA00022448"/>
    </source>
</evidence>
<evidence type="ECO:0000256" key="3">
    <source>
        <dbReference type="ARBA" id="ARBA00022692"/>
    </source>
</evidence>
<protein>
    <recommendedName>
        <fullName evidence="8">Major facilitator superfamily (MFS) profile domain-containing protein</fullName>
    </recommendedName>
</protein>